<dbReference type="Pfam" id="PF03588">
    <property type="entry name" value="Leu_Phe_trans"/>
    <property type="match status" value="1"/>
</dbReference>
<comment type="similarity">
    <text evidence="4">Belongs to the L/F-transferase family.</text>
</comment>
<dbReference type="InParanoid" id="A0A371RER4"/>
<dbReference type="PANTHER" id="PTHR30098:SF2">
    <property type="entry name" value="LEUCYL_PHENYLALANYL-TRNA--PROTEIN TRANSFERASE"/>
    <property type="match status" value="1"/>
</dbReference>
<evidence type="ECO:0000256" key="3">
    <source>
        <dbReference type="ARBA" id="ARBA00023315"/>
    </source>
</evidence>
<dbReference type="AlphaFoldDB" id="A0A371RER4"/>
<comment type="catalytic activity">
    <reaction evidence="4">
        <text>N-terminal L-arginyl-[protein] + L-leucyl-tRNA(Leu) = N-terminal L-leucyl-L-arginyl-[protein] + tRNA(Leu) + H(+)</text>
        <dbReference type="Rhea" id="RHEA:50416"/>
        <dbReference type="Rhea" id="RHEA-COMP:9613"/>
        <dbReference type="Rhea" id="RHEA-COMP:9622"/>
        <dbReference type="Rhea" id="RHEA-COMP:12672"/>
        <dbReference type="Rhea" id="RHEA-COMP:12673"/>
        <dbReference type="ChEBI" id="CHEBI:15378"/>
        <dbReference type="ChEBI" id="CHEBI:64719"/>
        <dbReference type="ChEBI" id="CHEBI:78442"/>
        <dbReference type="ChEBI" id="CHEBI:78494"/>
        <dbReference type="ChEBI" id="CHEBI:133044"/>
        <dbReference type="EC" id="2.3.2.6"/>
    </reaction>
</comment>
<comment type="catalytic activity">
    <reaction evidence="4">
        <text>L-phenylalanyl-tRNA(Phe) + an N-terminal L-alpha-aminoacyl-[protein] = an N-terminal L-phenylalanyl-L-alpha-aminoacyl-[protein] + tRNA(Phe)</text>
        <dbReference type="Rhea" id="RHEA:43632"/>
        <dbReference type="Rhea" id="RHEA-COMP:9668"/>
        <dbReference type="Rhea" id="RHEA-COMP:9699"/>
        <dbReference type="Rhea" id="RHEA-COMP:10636"/>
        <dbReference type="Rhea" id="RHEA-COMP:10637"/>
        <dbReference type="ChEBI" id="CHEBI:78442"/>
        <dbReference type="ChEBI" id="CHEBI:78531"/>
        <dbReference type="ChEBI" id="CHEBI:78597"/>
        <dbReference type="ChEBI" id="CHEBI:83561"/>
        <dbReference type="EC" id="2.3.2.6"/>
    </reaction>
</comment>
<proteinExistence type="inferred from homology"/>
<keyword evidence="1 4" id="KW-0963">Cytoplasm</keyword>
<dbReference type="FunFam" id="3.40.630.70:FF:000001">
    <property type="entry name" value="Leucyl/phenylalanyl-tRNA--protein transferase"/>
    <property type="match status" value="1"/>
</dbReference>
<name>A0A371RER4_9PROT</name>
<dbReference type="Proteomes" id="UP000264589">
    <property type="component" value="Unassembled WGS sequence"/>
</dbReference>
<dbReference type="FunCoup" id="A0A371RER4">
    <property type="interactions" value="266"/>
</dbReference>
<keyword evidence="2 4" id="KW-0808">Transferase</keyword>
<evidence type="ECO:0000313" key="5">
    <source>
        <dbReference type="EMBL" id="RFB03943.1"/>
    </source>
</evidence>
<dbReference type="GO" id="GO:0030163">
    <property type="term" value="P:protein catabolic process"/>
    <property type="evidence" value="ECO:0007669"/>
    <property type="project" value="UniProtKB-UniRule"/>
</dbReference>
<keyword evidence="6" id="KW-1185">Reference proteome</keyword>
<comment type="subcellular location">
    <subcellularLocation>
        <location evidence="4">Cytoplasm</location>
    </subcellularLocation>
</comment>
<dbReference type="RefSeq" id="WP_116390571.1">
    <property type="nucleotide sequence ID" value="NZ_QUQO01000001.1"/>
</dbReference>
<dbReference type="OrthoDB" id="9790282at2"/>
<evidence type="ECO:0000256" key="4">
    <source>
        <dbReference type="HAMAP-Rule" id="MF_00688"/>
    </source>
</evidence>
<gene>
    <name evidence="4" type="primary">aat</name>
    <name evidence="5" type="ORF">DX908_00770</name>
</gene>
<dbReference type="InterPro" id="IPR042203">
    <property type="entry name" value="Leu/Phe-tRNA_Trfase_C"/>
</dbReference>
<reference evidence="5 6" key="1">
    <citation type="submission" date="2018-08" db="EMBL/GenBank/DDBJ databases">
        <title>Parvularcula sp. SM1705, isolated from surface water of the South Sea China.</title>
        <authorList>
            <person name="Sun L."/>
        </authorList>
    </citation>
    <scope>NUCLEOTIDE SEQUENCE [LARGE SCALE GENOMIC DNA]</scope>
    <source>
        <strain evidence="5 6">SM1705</strain>
    </source>
</reference>
<dbReference type="GO" id="GO:0005737">
    <property type="term" value="C:cytoplasm"/>
    <property type="evidence" value="ECO:0007669"/>
    <property type="project" value="UniProtKB-SubCell"/>
</dbReference>
<dbReference type="GO" id="GO:0008914">
    <property type="term" value="F:leucyl-tRNA--protein transferase activity"/>
    <property type="evidence" value="ECO:0007669"/>
    <property type="project" value="UniProtKB-UniRule"/>
</dbReference>
<protein>
    <recommendedName>
        <fullName evidence="4">Leucyl/phenylalanyl-tRNA--protein transferase</fullName>
        <ecNumber evidence="4">2.3.2.6</ecNumber>
    </recommendedName>
    <alternativeName>
        <fullName evidence="4">L/F-transferase</fullName>
    </alternativeName>
    <alternativeName>
        <fullName evidence="4">Leucyltransferase</fullName>
    </alternativeName>
    <alternativeName>
        <fullName evidence="4">Phenyalanyltransferase</fullName>
    </alternativeName>
</protein>
<dbReference type="Gene3D" id="3.40.630.70">
    <property type="entry name" value="Leucyl/phenylalanyl-tRNA-protein transferase, C-terminal domain"/>
    <property type="match status" value="1"/>
</dbReference>
<dbReference type="InterPro" id="IPR016181">
    <property type="entry name" value="Acyl_CoA_acyltransferase"/>
</dbReference>
<dbReference type="NCBIfam" id="TIGR00667">
    <property type="entry name" value="aat"/>
    <property type="match status" value="1"/>
</dbReference>
<dbReference type="PANTHER" id="PTHR30098">
    <property type="entry name" value="LEUCYL/PHENYLALANYL-TRNA--PROTEIN TRANSFERASE"/>
    <property type="match status" value="1"/>
</dbReference>
<organism evidence="5 6">
    <name type="scientific">Parvularcula marina</name>
    <dbReference type="NCBI Taxonomy" id="2292771"/>
    <lineage>
        <taxon>Bacteria</taxon>
        <taxon>Pseudomonadati</taxon>
        <taxon>Pseudomonadota</taxon>
        <taxon>Alphaproteobacteria</taxon>
        <taxon>Parvularculales</taxon>
        <taxon>Parvularculaceae</taxon>
        <taxon>Parvularcula</taxon>
    </lineage>
</organism>
<evidence type="ECO:0000313" key="6">
    <source>
        <dbReference type="Proteomes" id="UP000264589"/>
    </source>
</evidence>
<comment type="catalytic activity">
    <reaction evidence="4">
        <text>N-terminal L-lysyl-[protein] + L-leucyl-tRNA(Leu) = N-terminal L-leucyl-L-lysyl-[protein] + tRNA(Leu) + H(+)</text>
        <dbReference type="Rhea" id="RHEA:12340"/>
        <dbReference type="Rhea" id="RHEA-COMP:9613"/>
        <dbReference type="Rhea" id="RHEA-COMP:9622"/>
        <dbReference type="Rhea" id="RHEA-COMP:12670"/>
        <dbReference type="Rhea" id="RHEA-COMP:12671"/>
        <dbReference type="ChEBI" id="CHEBI:15378"/>
        <dbReference type="ChEBI" id="CHEBI:65249"/>
        <dbReference type="ChEBI" id="CHEBI:78442"/>
        <dbReference type="ChEBI" id="CHEBI:78494"/>
        <dbReference type="ChEBI" id="CHEBI:133043"/>
        <dbReference type="EC" id="2.3.2.6"/>
    </reaction>
</comment>
<evidence type="ECO:0000256" key="1">
    <source>
        <dbReference type="ARBA" id="ARBA00022490"/>
    </source>
</evidence>
<dbReference type="HAMAP" id="MF_00688">
    <property type="entry name" value="Leu_Phe_trans"/>
    <property type="match status" value="1"/>
</dbReference>
<sequence length="222" mass="24932">MSKPHPPSRLTTDLLLQAYRIGYFPMAEDRFSREVFWVRPDVRGVIPLDDFHIPRSLKKVVRQGRFEVRIDTAFRSVMEGCAMPQSHREDTWINGQILDAYTQLFEMGKAHSVEAWRNGCLVGGLYGVSIGGAFFGESMFSTESDASKVALVHLVARLRIGGYRLLDAQFQNDHLTQFGTVEVAAQGYQYLLTAAVERQADFHAMPSQMPGSTILQSITQTS</sequence>
<dbReference type="EC" id="2.3.2.6" evidence="4"/>
<dbReference type="SUPFAM" id="SSF55729">
    <property type="entry name" value="Acyl-CoA N-acyltransferases (Nat)"/>
    <property type="match status" value="1"/>
</dbReference>
<accession>A0A371RER4</accession>
<keyword evidence="3 4" id="KW-0012">Acyltransferase</keyword>
<dbReference type="InterPro" id="IPR004616">
    <property type="entry name" value="Leu/Phe-tRNA_Trfase"/>
</dbReference>
<comment type="caution">
    <text evidence="5">The sequence shown here is derived from an EMBL/GenBank/DDBJ whole genome shotgun (WGS) entry which is preliminary data.</text>
</comment>
<dbReference type="EMBL" id="QUQO01000001">
    <property type="protein sequence ID" value="RFB03943.1"/>
    <property type="molecule type" value="Genomic_DNA"/>
</dbReference>
<evidence type="ECO:0000256" key="2">
    <source>
        <dbReference type="ARBA" id="ARBA00022679"/>
    </source>
</evidence>
<comment type="function">
    <text evidence="4">Functions in the N-end rule pathway of protein degradation where it conjugates Leu, Phe and, less efficiently, Met from aminoacyl-tRNAs to the N-termini of proteins containing an N-terminal arginine or lysine.</text>
</comment>